<dbReference type="EMBL" id="VDEM01000058">
    <property type="protein sequence ID" value="KAF0822408.1"/>
    <property type="molecule type" value="Genomic_DNA"/>
</dbReference>
<dbReference type="Gene3D" id="3.40.50.2300">
    <property type="match status" value="2"/>
</dbReference>
<accession>A0A800MTW5</accession>
<evidence type="ECO:0000313" key="2">
    <source>
        <dbReference type="EMBL" id="KAF0822408.1"/>
    </source>
</evidence>
<sequence length="82" mass="8904">MDGIIVQGLDTPEFKDLVKVKAAFYGIPIITVANDVPKAESLRKTYVGSDQYLAGQLIAEQLIDDMGHEGKVILTFFSDTSG</sequence>
<gene>
    <name evidence="2" type="ORF">KIS1582_3834</name>
</gene>
<protein>
    <submittedName>
        <fullName evidence="2">Sugar ABC transporter</fullName>
    </submittedName>
</protein>
<comment type="caution">
    <text evidence="2">The sequence shown here is derived from an EMBL/GenBank/DDBJ whole genome shotgun (WGS) entry which is preliminary data.</text>
</comment>
<organism evidence="2 3">
    <name type="scientific">Cytobacillus firmus</name>
    <name type="common">Bacillus firmus</name>
    <dbReference type="NCBI Taxonomy" id="1399"/>
    <lineage>
        <taxon>Bacteria</taxon>
        <taxon>Bacillati</taxon>
        <taxon>Bacillota</taxon>
        <taxon>Bacilli</taxon>
        <taxon>Bacillales</taxon>
        <taxon>Bacillaceae</taxon>
        <taxon>Cytobacillus</taxon>
    </lineage>
</organism>
<dbReference type="InterPro" id="IPR025997">
    <property type="entry name" value="SBP_2_dom"/>
</dbReference>
<name>A0A800MTW5_CYTFI</name>
<dbReference type="AlphaFoldDB" id="A0A800MTW5"/>
<evidence type="ECO:0000313" key="3">
    <source>
        <dbReference type="Proteomes" id="UP000465778"/>
    </source>
</evidence>
<evidence type="ECO:0000259" key="1">
    <source>
        <dbReference type="Pfam" id="PF13407"/>
    </source>
</evidence>
<dbReference type="InterPro" id="IPR028082">
    <property type="entry name" value="Peripla_BP_I"/>
</dbReference>
<reference evidence="2 3" key="1">
    <citation type="journal article" date="2020" name="G3 (Bethesda)">
        <title>Whole Genome Sequencing and Comparative Genomics of Two Nematicidal Bacillus Strains Reveals a Wide Range of Possible Virulence Factors.</title>
        <authorList>
            <person name="Susic N."/>
            <person name="Janezic S."/>
            <person name="Rupnik M."/>
            <person name="Geric Stare B."/>
        </authorList>
    </citation>
    <scope>NUCLEOTIDE SEQUENCE [LARGE SCALE GENOMIC DNA]</scope>
    <source>
        <strain evidence="2 3">I-1582</strain>
    </source>
</reference>
<dbReference type="Proteomes" id="UP000465778">
    <property type="component" value="Unassembled WGS sequence"/>
</dbReference>
<dbReference type="Pfam" id="PF13407">
    <property type="entry name" value="Peripla_BP_4"/>
    <property type="match status" value="1"/>
</dbReference>
<feature type="domain" description="Periplasmic binding protein" evidence="1">
    <location>
        <begin position="2"/>
        <end position="74"/>
    </location>
</feature>
<dbReference type="RefSeq" id="WP_413226653.1">
    <property type="nucleotide sequence ID" value="NZ_JBALOT010000080.1"/>
</dbReference>
<proteinExistence type="predicted"/>
<dbReference type="SUPFAM" id="SSF53822">
    <property type="entry name" value="Periplasmic binding protein-like I"/>
    <property type="match status" value="1"/>
</dbReference>